<accession>Q4JMR0</accession>
<name>Q4JMR0_9BACT</name>
<evidence type="ECO:0000256" key="1">
    <source>
        <dbReference type="SAM" id="MobiDB-lite"/>
    </source>
</evidence>
<proteinExistence type="predicted"/>
<dbReference type="AlphaFoldDB" id="Q4JMR0"/>
<organism evidence="2">
    <name type="scientific">uncultured bacterium BAC17H8</name>
    <dbReference type="NCBI Taxonomy" id="332980"/>
    <lineage>
        <taxon>Bacteria</taxon>
        <taxon>environmental samples</taxon>
    </lineage>
</organism>
<dbReference type="EMBL" id="DQ068068">
    <property type="protein sequence ID" value="AAY87253.1"/>
    <property type="molecule type" value="Genomic_DNA"/>
</dbReference>
<protein>
    <submittedName>
        <fullName evidence="2">Uncharacterized protein</fullName>
    </submittedName>
</protein>
<feature type="region of interest" description="Disordered" evidence="1">
    <location>
        <begin position="94"/>
        <end position="113"/>
    </location>
</feature>
<evidence type="ECO:0000313" key="2">
    <source>
        <dbReference type="EMBL" id="AAY87253.1"/>
    </source>
</evidence>
<sequence>MVRLREADVSGVPVSKNEFLDQFNKLNAHIETALEMHDFDRARRIDMARRQMLHEFTSKVMPDGDKVFFDTLERCAADNARAITHITSEMGRIRRKAGRKMRQLNGYRASRTQ</sequence>
<reference evidence="2" key="1">
    <citation type="journal article" date="2005" name="PLoS Biol.">
        <title>New insights into metabolic properties of marine bacteria encoding proteorhodopsins.</title>
        <authorList>
            <person name="Sabehi G."/>
            <person name="Loy A."/>
            <person name="Jung K.H."/>
            <person name="Partha R."/>
            <person name="Spudich J.L."/>
            <person name="Isaacson T."/>
            <person name="Hirschberg J."/>
            <person name="Wagner M."/>
            <person name="Beja O."/>
        </authorList>
    </citation>
    <scope>NUCLEOTIDE SEQUENCE</scope>
</reference>